<dbReference type="Proteomes" id="UP000887116">
    <property type="component" value="Unassembled WGS sequence"/>
</dbReference>
<gene>
    <name evidence="1" type="ORF">TNCT_388321</name>
</gene>
<name>A0A8X6F501_TRICU</name>
<comment type="caution">
    <text evidence="1">The sequence shown here is derived from an EMBL/GenBank/DDBJ whole genome shotgun (WGS) entry which is preliminary data.</text>
</comment>
<accession>A0A8X6F501</accession>
<dbReference type="AlphaFoldDB" id="A0A8X6F501"/>
<dbReference type="EMBL" id="BMAO01000955">
    <property type="protein sequence ID" value="GFQ70272.1"/>
    <property type="molecule type" value="Genomic_DNA"/>
</dbReference>
<keyword evidence="2" id="KW-1185">Reference proteome</keyword>
<reference evidence="1" key="1">
    <citation type="submission" date="2020-07" db="EMBL/GenBank/DDBJ databases">
        <title>Multicomponent nature underlies the extraordinary mechanical properties of spider dragline silk.</title>
        <authorList>
            <person name="Kono N."/>
            <person name="Nakamura H."/>
            <person name="Mori M."/>
            <person name="Yoshida Y."/>
            <person name="Ohtoshi R."/>
            <person name="Malay A.D."/>
            <person name="Moran D.A.P."/>
            <person name="Tomita M."/>
            <person name="Numata K."/>
            <person name="Arakawa K."/>
        </authorList>
    </citation>
    <scope>NUCLEOTIDE SEQUENCE</scope>
</reference>
<evidence type="ECO:0000313" key="1">
    <source>
        <dbReference type="EMBL" id="GFQ70272.1"/>
    </source>
</evidence>
<evidence type="ECO:0000313" key="2">
    <source>
        <dbReference type="Proteomes" id="UP000887116"/>
    </source>
</evidence>
<sequence length="72" mass="7836">MPHRDYCLQVAGQNECGNAVRSGTSGLLNVSKDQNNSEKSSAWDVGGGTCSSFVHFLLYQRVVVTSAWSMPR</sequence>
<proteinExistence type="predicted"/>
<protein>
    <submittedName>
        <fullName evidence="1">Uncharacterized protein</fullName>
    </submittedName>
</protein>
<organism evidence="1 2">
    <name type="scientific">Trichonephila clavata</name>
    <name type="common">Joro spider</name>
    <name type="synonym">Nephila clavata</name>
    <dbReference type="NCBI Taxonomy" id="2740835"/>
    <lineage>
        <taxon>Eukaryota</taxon>
        <taxon>Metazoa</taxon>
        <taxon>Ecdysozoa</taxon>
        <taxon>Arthropoda</taxon>
        <taxon>Chelicerata</taxon>
        <taxon>Arachnida</taxon>
        <taxon>Araneae</taxon>
        <taxon>Araneomorphae</taxon>
        <taxon>Entelegynae</taxon>
        <taxon>Araneoidea</taxon>
        <taxon>Nephilidae</taxon>
        <taxon>Trichonephila</taxon>
    </lineage>
</organism>